<evidence type="ECO:0000256" key="1">
    <source>
        <dbReference type="SAM" id="SignalP"/>
    </source>
</evidence>
<keyword evidence="3" id="KW-1185">Reference proteome</keyword>
<organism evidence="2 3">
    <name type="scientific">Apolygus lucorum</name>
    <name type="common">Small green plant bug</name>
    <name type="synonym">Lygocoris lucorum</name>
    <dbReference type="NCBI Taxonomy" id="248454"/>
    <lineage>
        <taxon>Eukaryota</taxon>
        <taxon>Metazoa</taxon>
        <taxon>Ecdysozoa</taxon>
        <taxon>Arthropoda</taxon>
        <taxon>Hexapoda</taxon>
        <taxon>Insecta</taxon>
        <taxon>Pterygota</taxon>
        <taxon>Neoptera</taxon>
        <taxon>Paraneoptera</taxon>
        <taxon>Hemiptera</taxon>
        <taxon>Heteroptera</taxon>
        <taxon>Panheteroptera</taxon>
        <taxon>Cimicomorpha</taxon>
        <taxon>Miridae</taxon>
        <taxon>Mirini</taxon>
        <taxon>Apolygus</taxon>
    </lineage>
</organism>
<dbReference type="EMBL" id="WIXP02000002">
    <property type="protein sequence ID" value="KAF6214173.1"/>
    <property type="molecule type" value="Genomic_DNA"/>
</dbReference>
<sequence length="85" mass="9723">MKFVFALTAFCLSLFIIAGDTSDTNVSEEKSSESNQEMSHVGKTHAFLNKVKEIAKFGKTLAKALLMKKLKHWKKKLFHSKHRKQ</sequence>
<name>A0A8S9XZ39_APOLU</name>
<accession>A0A8S9XZ39</accession>
<evidence type="ECO:0000313" key="3">
    <source>
        <dbReference type="Proteomes" id="UP000466442"/>
    </source>
</evidence>
<keyword evidence="1" id="KW-0732">Signal</keyword>
<protein>
    <submittedName>
        <fullName evidence="2">Uncharacterized protein</fullName>
    </submittedName>
</protein>
<gene>
    <name evidence="2" type="ORF">GE061_008912</name>
</gene>
<evidence type="ECO:0000313" key="2">
    <source>
        <dbReference type="EMBL" id="KAF6214173.1"/>
    </source>
</evidence>
<dbReference type="AlphaFoldDB" id="A0A8S9XZ39"/>
<dbReference type="Proteomes" id="UP000466442">
    <property type="component" value="Unassembled WGS sequence"/>
</dbReference>
<feature type="chain" id="PRO_5035716145" evidence="1">
    <location>
        <begin position="22"/>
        <end position="85"/>
    </location>
</feature>
<comment type="caution">
    <text evidence="2">The sequence shown here is derived from an EMBL/GenBank/DDBJ whole genome shotgun (WGS) entry which is preliminary data.</text>
</comment>
<reference evidence="2" key="1">
    <citation type="journal article" date="2021" name="Mol. Ecol. Resour.">
        <title>Apolygus lucorum genome provides insights into omnivorousness and mesophyll feeding.</title>
        <authorList>
            <person name="Liu Y."/>
            <person name="Liu H."/>
            <person name="Wang H."/>
            <person name="Huang T."/>
            <person name="Liu B."/>
            <person name="Yang B."/>
            <person name="Yin L."/>
            <person name="Li B."/>
            <person name="Zhang Y."/>
            <person name="Zhang S."/>
            <person name="Jiang F."/>
            <person name="Zhang X."/>
            <person name="Ren Y."/>
            <person name="Wang B."/>
            <person name="Wang S."/>
            <person name="Lu Y."/>
            <person name="Wu K."/>
            <person name="Fan W."/>
            <person name="Wang G."/>
        </authorList>
    </citation>
    <scope>NUCLEOTIDE SEQUENCE</scope>
    <source>
        <strain evidence="2">12Hb</strain>
    </source>
</reference>
<proteinExistence type="predicted"/>
<feature type="signal peptide" evidence="1">
    <location>
        <begin position="1"/>
        <end position="21"/>
    </location>
</feature>